<feature type="domain" description="HTH rpiR-type" evidence="1">
    <location>
        <begin position="6"/>
        <end position="82"/>
    </location>
</feature>
<name>A0A5N1IGA7_LACJE</name>
<dbReference type="PANTHER" id="PTHR30514">
    <property type="entry name" value="GLUCOKINASE"/>
    <property type="match status" value="1"/>
</dbReference>
<dbReference type="SUPFAM" id="SSF53697">
    <property type="entry name" value="SIS domain"/>
    <property type="match status" value="1"/>
</dbReference>
<dbReference type="InterPro" id="IPR046348">
    <property type="entry name" value="SIS_dom_sf"/>
</dbReference>
<dbReference type="OrthoDB" id="1648815at2"/>
<reference evidence="2 3" key="1">
    <citation type="submission" date="2019-09" db="EMBL/GenBank/DDBJ databases">
        <title>Draft genome sequence assemblies of isolates from the urinary tract.</title>
        <authorList>
            <person name="Mores C.R."/>
            <person name="Putonti C."/>
            <person name="Wolfe A.J."/>
        </authorList>
    </citation>
    <scope>NUCLEOTIDE SEQUENCE [LARGE SCALE GENOMIC DNA]</scope>
    <source>
        <strain evidence="2 3">UMB246</strain>
    </source>
</reference>
<sequence length="245" mass="27707">MGDGNMNLQTRIYEKQGVLSESEKEIIQGLLSSAKENSQLSLKDLSKKLYVSESAIFRLCKKLGLSGYSELRFELLAASSVNHQPNNNFIKEMADLTTNTIKQFEARNLTNFYIDIQTAKNIYLYSTGWQQELLASYISKELFLLGKQTVLLPSALDELKMRGQFFNKGDMLWTISYSGNNSAIVNELKKIRLIDDKLKLVSLTKMGSNDLATISDYSFFFQTIDFSYQNNGGVIPGPVSLRLIF</sequence>
<dbReference type="InterPro" id="IPR035472">
    <property type="entry name" value="RpiR-like_SIS"/>
</dbReference>
<evidence type="ECO:0000313" key="3">
    <source>
        <dbReference type="Proteomes" id="UP000327236"/>
    </source>
</evidence>
<dbReference type="PANTHER" id="PTHR30514:SF1">
    <property type="entry name" value="HTH-TYPE TRANSCRIPTIONAL REGULATOR HEXR-RELATED"/>
    <property type="match status" value="1"/>
</dbReference>
<dbReference type="GO" id="GO:0097367">
    <property type="term" value="F:carbohydrate derivative binding"/>
    <property type="evidence" value="ECO:0007669"/>
    <property type="project" value="InterPro"/>
</dbReference>
<dbReference type="Pfam" id="PF01418">
    <property type="entry name" value="HTH_6"/>
    <property type="match status" value="1"/>
</dbReference>
<evidence type="ECO:0000259" key="1">
    <source>
        <dbReference type="PROSITE" id="PS51071"/>
    </source>
</evidence>
<dbReference type="GO" id="GO:0003677">
    <property type="term" value="F:DNA binding"/>
    <property type="evidence" value="ECO:0007669"/>
    <property type="project" value="InterPro"/>
</dbReference>
<protein>
    <submittedName>
        <fullName evidence="2">MurR/RpiR family transcriptional regulator</fullName>
    </submittedName>
</protein>
<dbReference type="InterPro" id="IPR047640">
    <property type="entry name" value="RpiR-like"/>
</dbReference>
<gene>
    <name evidence="2" type="ORF">F6H94_00090</name>
</gene>
<dbReference type="AlphaFoldDB" id="A0A5N1IGA7"/>
<dbReference type="GO" id="GO:1901135">
    <property type="term" value="P:carbohydrate derivative metabolic process"/>
    <property type="evidence" value="ECO:0007669"/>
    <property type="project" value="InterPro"/>
</dbReference>
<dbReference type="Gene3D" id="3.40.50.10490">
    <property type="entry name" value="Glucose-6-phosphate isomerase like protein, domain 1"/>
    <property type="match status" value="1"/>
</dbReference>
<dbReference type="Proteomes" id="UP000327236">
    <property type="component" value="Unassembled WGS sequence"/>
</dbReference>
<proteinExistence type="predicted"/>
<dbReference type="InterPro" id="IPR036388">
    <property type="entry name" value="WH-like_DNA-bd_sf"/>
</dbReference>
<comment type="caution">
    <text evidence="2">The sequence shown here is derived from an EMBL/GenBank/DDBJ whole genome shotgun (WGS) entry which is preliminary data.</text>
</comment>
<evidence type="ECO:0000313" key="2">
    <source>
        <dbReference type="EMBL" id="KAA9324398.1"/>
    </source>
</evidence>
<organism evidence="2 3">
    <name type="scientific">Lactobacillus jensenii</name>
    <dbReference type="NCBI Taxonomy" id="109790"/>
    <lineage>
        <taxon>Bacteria</taxon>
        <taxon>Bacillati</taxon>
        <taxon>Bacillota</taxon>
        <taxon>Bacilli</taxon>
        <taxon>Lactobacillales</taxon>
        <taxon>Lactobacillaceae</taxon>
        <taxon>Lactobacillus</taxon>
    </lineage>
</organism>
<dbReference type="InterPro" id="IPR009057">
    <property type="entry name" value="Homeodomain-like_sf"/>
</dbReference>
<dbReference type="EMBL" id="VYWW01000001">
    <property type="protein sequence ID" value="KAA9324398.1"/>
    <property type="molecule type" value="Genomic_DNA"/>
</dbReference>
<dbReference type="InterPro" id="IPR000281">
    <property type="entry name" value="HTH_RpiR"/>
</dbReference>
<dbReference type="CDD" id="cd05013">
    <property type="entry name" value="SIS_RpiR"/>
    <property type="match status" value="1"/>
</dbReference>
<dbReference type="GO" id="GO:0003700">
    <property type="term" value="F:DNA-binding transcription factor activity"/>
    <property type="evidence" value="ECO:0007669"/>
    <property type="project" value="InterPro"/>
</dbReference>
<dbReference type="SUPFAM" id="SSF46689">
    <property type="entry name" value="Homeodomain-like"/>
    <property type="match status" value="1"/>
</dbReference>
<accession>A0A5N1IGA7</accession>
<dbReference type="PROSITE" id="PS51071">
    <property type="entry name" value="HTH_RPIR"/>
    <property type="match status" value="1"/>
</dbReference>
<dbReference type="Gene3D" id="1.10.10.10">
    <property type="entry name" value="Winged helix-like DNA-binding domain superfamily/Winged helix DNA-binding domain"/>
    <property type="match status" value="1"/>
</dbReference>